<dbReference type="InterPro" id="IPR036938">
    <property type="entry name" value="PAP2/HPO_sf"/>
</dbReference>
<dbReference type="SUPFAM" id="SSF48317">
    <property type="entry name" value="Acid phosphatase/Vanadium-dependent haloperoxidase"/>
    <property type="match status" value="1"/>
</dbReference>
<dbReference type="HOGENOM" id="CLU_070327_2_1_6"/>
<keyword evidence="1" id="KW-0472">Membrane</keyword>
<reference evidence="3 4" key="1">
    <citation type="journal article" date="2004" name="Nucleic Acids Res.">
        <title>Unique features revealed by the genome sequence of Acinetobacter sp. ADP1, a versatile and naturally transformation competent bacterium.</title>
        <authorList>
            <person name="Barbe V."/>
            <person name="Vallenet D."/>
            <person name="Fonknechten N."/>
            <person name="Kreimeyer A."/>
            <person name="Oztas S."/>
            <person name="Labarre L."/>
            <person name="Cruveiller S."/>
            <person name="Robert C."/>
            <person name="Duprat S."/>
            <person name="Wincker P."/>
            <person name="Ornston L.N."/>
            <person name="Weissenbach J."/>
            <person name="Marliere P."/>
            <person name="Cohen G.N."/>
            <person name="Medigue C."/>
        </authorList>
    </citation>
    <scope>NUCLEOTIDE SEQUENCE [LARGE SCALE GENOMIC DNA]</scope>
    <source>
        <strain evidence="4">ATCC 33305 / BD413 / ADP1</strain>
    </source>
</reference>
<sequence length="249" mass="29048">MLIFLICNKAVFTHSNFDMSHRHFLILQDILLVFSAIVLLVIFPIGGVIDRHLIQPWISHSGQFFARDNWYLATLNHVIVKDLLIGVYVIFLVLWLCTFKIQRLKIYRWQYGYMFWVSMLSTNIVGLIKSQSAHACPWNMTHATTQGYIWDFSATHGHCFPGGHASAGFALMTGYFVYRSTQYFRAVFYLLAGILLGFAMGWAQMMRGAHFLSHNLWTWWVVWAINCVLYAWAHRYLETTTTSRDRVKF</sequence>
<dbReference type="eggNOG" id="COG3907">
    <property type="taxonomic scope" value="Bacteria"/>
</dbReference>
<feature type="transmembrane region" description="Helical" evidence="1">
    <location>
        <begin position="217"/>
        <end position="237"/>
    </location>
</feature>
<evidence type="ECO:0000259" key="2">
    <source>
        <dbReference type="Pfam" id="PF01569"/>
    </source>
</evidence>
<feature type="transmembrane region" description="Helical" evidence="1">
    <location>
        <begin position="78"/>
        <end position="99"/>
    </location>
</feature>
<dbReference type="CDD" id="cd03396">
    <property type="entry name" value="PAP2_like_6"/>
    <property type="match status" value="1"/>
</dbReference>
<evidence type="ECO:0000256" key="1">
    <source>
        <dbReference type="SAM" id="Phobius"/>
    </source>
</evidence>
<dbReference type="AlphaFoldDB" id="Q6F8E4"/>
<feature type="domain" description="Phosphatidic acid phosphatase type 2/haloperoxidase" evidence="2">
    <location>
        <begin position="117"/>
        <end position="235"/>
    </location>
</feature>
<dbReference type="KEGG" id="aci:ACIAD2959"/>
<feature type="transmembrane region" description="Helical" evidence="1">
    <location>
        <begin position="111"/>
        <end position="128"/>
    </location>
</feature>
<keyword evidence="1" id="KW-0812">Transmembrane</keyword>
<dbReference type="EMBL" id="CR543861">
    <property type="protein sequence ID" value="CAG69671.1"/>
    <property type="molecule type" value="Genomic_DNA"/>
</dbReference>
<feature type="transmembrane region" description="Helical" evidence="1">
    <location>
        <begin position="160"/>
        <end position="178"/>
    </location>
</feature>
<accession>Q6F8E4</accession>
<feature type="transmembrane region" description="Helical" evidence="1">
    <location>
        <begin position="24"/>
        <end position="49"/>
    </location>
</feature>
<feature type="transmembrane region" description="Helical" evidence="1">
    <location>
        <begin position="187"/>
        <end position="205"/>
    </location>
</feature>
<dbReference type="OrthoDB" id="7348799at2"/>
<dbReference type="Proteomes" id="UP000000430">
    <property type="component" value="Chromosome"/>
</dbReference>
<dbReference type="BioCyc" id="ASP62977:ACIAD_RS13365-MONOMER"/>
<keyword evidence="1" id="KW-1133">Transmembrane helix</keyword>
<organism evidence="3 4">
    <name type="scientific">Acinetobacter baylyi (strain ATCC 33305 / BD413 / ADP1)</name>
    <dbReference type="NCBI Taxonomy" id="62977"/>
    <lineage>
        <taxon>Bacteria</taxon>
        <taxon>Pseudomonadati</taxon>
        <taxon>Pseudomonadota</taxon>
        <taxon>Gammaproteobacteria</taxon>
        <taxon>Moraxellales</taxon>
        <taxon>Moraxellaceae</taxon>
        <taxon>Acinetobacter</taxon>
    </lineage>
</organism>
<proteinExistence type="predicted"/>
<dbReference type="STRING" id="202950.GCA_001485005_02853"/>
<name>Q6F8E4_ACIAD</name>
<protein>
    <recommendedName>
        <fullName evidence="2">Phosphatidic acid phosphatase type 2/haloperoxidase domain-containing protein</fullName>
    </recommendedName>
</protein>
<evidence type="ECO:0000313" key="3">
    <source>
        <dbReference type="EMBL" id="CAG69671.1"/>
    </source>
</evidence>
<gene>
    <name evidence="3" type="ordered locus">ACIAD2959</name>
</gene>
<evidence type="ECO:0000313" key="4">
    <source>
        <dbReference type="Proteomes" id="UP000000430"/>
    </source>
</evidence>
<dbReference type="InterPro" id="IPR000326">
    <property type="entry name" value="PAP2/HPO"/>
</dbReference>
<dbReference type="Pfam" id="PF01569">
    <property type="entry name" value="PAP2"/>
    <property type="match status" value="1"/>
</dbReference>